<proteinExistence type="predicted"/>
<dbReference type="Proteomes" id="UP000481153">
    <property type="component" value="Unassembled WGS sequence"/>
</dbReference>
<dbReference type="AlphaFoldDB" id="A0A6G0WZK3"/>
<sequence>MKAIVPLLMAALAVAQYRNDIGYSEQVGYGEEEASYGEEAAGYGEESEETEESSGYGSSGEESGYGVTQWESSASSEEYIAKLNADTDGFVTSLAQWVSDSTGVNFAVDSSFTLHTEGQEWSESCGDLSVHSAFKVLESFIENPKNAKKDIKQAAPLEWKPSKDCVKKHEYLFLDGGAHAEFKVYCGKEILVEAIAGGGGFYVPLCSGKSEYVGGALASVEIEHEIEVAGEVHAGKHLKTGLTKDRNHNAFNVLADLKETTQACANNGTLKVVGVAGGGWTQKYRKDGDIITSVVGYAESFSIIPENADESQIGGYGYDTEEPTEAPTPVPSSSEPLAEPTPAVTVPEIVGTPEPTEGEPDYGYSEETESPTTSPVVVDKLVDNNNTNTTTEDVIVAPAPTPAATVPAEVATPGPTQVEGDYDETEAPTTTIPVDKLVDNNTTNTTTEDVIVAPAPTPAATVPTEVATPEPTEGEPDYGYGEETDAPTTTIAVDNLIDINTTNTTTTTIDDVIVAPPTPAVTVPEEVATPEPTEGVADYGYGEETESPTTAIAVDNLVGTNSTNTTTDDVIVAPAPTPAATVPTEVATPGPTEGESDYGYGEETEAPTTTIAVDNLVGTNTTNTTADDVIVAPPTPAVTVPEEVATPGPTQGEVDYEEPTTTVPVDNLVGTNTTNTTIDDVIVAPPTSAVTVPDATSTPEPTEGAVDYGYGEETDVPTTLAVENLVDNNTTNTTTDDVIVSPAPTPAVTVPEAATPAPTQGEADYSDEPTTLAVDNLVDNNTTNTTSGNVIVAPPTPAVSVPDAASTPEPTEGSVDYGYSNETEVPTDAPTTLAVDNLVATNTTSTTSSDDIALPTPAPSEPKDATTPEPTIVAAGDYGYENVTDAPTDNLVDATSTANATDAIVSPPDAGYGEETTESGLGEETSEAGYGVDANATNTTEGAIDVTSSLVALSRRVSKSYLDAGIECAAMNPSSVCQSKRLASKLHLQLQRISYASIDMTSVYNPSSSTGKWSLTFETSAASLVMAACVILFVAIRTQRRRAGYVGIPQSSDVRPAQGGLDWPWYSGQ</sequence>
<feature type="compositionally biased region" description="Low complexity" evidence="1">
    <location>
        <begin position="405"/>
        <end position="416"/>
    </location>
</feature>
<protein>
    <recommendedName>
        <fullName evidence="6">VWFD domain-containing protein</fullName>
    </recommendedName>
</protein>
<gene>
    <name evidence="4" type="ORF">Ae201684_010045</name>
</gene>
<keyword evidence="5" id="KW-1185">Reference proteome</keyword>
<name>A0A6G0WZK3_9STRA</name>
<evidence type="ECO:0000313" key="4">
    <source>
        <dbReference type="EMBL" id="KAF0732936.1"/>
    </source>
</evidence>
<reference evidence="4 5" key="1">
    <citation type="submission" date="2019-07" db="EMBL/GenBank/DDBJ databases">
        <title>Genomics analysis of Aphanomyces spp. identifies a new class of oomycete effector associated with host adaptation.</title>
        <authorList>
            <person name="Gaulin E."/>
        </authorList>
    </citation>
    <scope>NUCLEOTIDE SEQUENCE [LARGE SCALE GENOMIC DNA]</scope>
    <source>
        <strain evidence="4 5">ATCC 201684</strain>
    </source>
</reference>
<feature type="region of interest" description="Disordered" evidence="1">
    <location>
        <begin position="405"/>
        <end position="427"/>
    </location>
</feature>
<feature type="signal peptide" evidence="3">
    <location>
        <begin position="1"/>
        <end position="15"/>
    </location>
</feature>
<dbReference type="VEuPathDB" id="FungiDB:AeMF1_010716"/>
<feature type="chain" id="PRO_5026352735" description="VWFD domain-containing protein" evidence="3">
    <location>
        <begin position="16"/>
        <end position="1069"/>
    </location>
</feature>
<keyword evidence="2" id="KW-0472">Membrane</keyword>
<evidence type="ECO:0000256" key="1">
    <source>
        <dbReference type="SAM" id="MobiDB-lite"/>
    </source>
</evidence>
<feature type="compositionally biased region" description="Low complexity" evidence="1">
    <location>
        <begin position="746"/>
        <end position="759"/>
    </location>
</feature>
<evidence type="ECO:0000313" key="5">
    <source>
        <dbReference type="Proteomes" id="UP000481153"/>
    </source>
</evidence>
<comment type="caution">
    <text evidence="4">The sequence shown here is derived from an EMBL/GenBank/DDBJ whole genome shotgun (WGS) entry which is preliminary data.</text>
</comment>
<evidence type="ECO:0000256" key="3">
    <source>
        <dbReference type="SAM" id="SignalP"/>
    </source>
</evidence>
<feature type="compositionally biased region" description="Low complexity" evidence="1">
    <location>
        <begin position="325"/>
        <end position="336"/>
    </location>
</feature>
<feature type="compositionally biased region" description="Acidic residues" evidence="1">
    <location>
        <begin position="356"/>
        <end position="369"/>
    </location>
</feature>
<evidence type="ECO:0008006" key="6">
    <source>
        <dbReference type="Google" id="ProtNLM"/>
    </source>
</evidence>
<feature type="region of interest" description="Disordered" evidence="1">
    <location>
        <begin position="843"/>
        <end position="871"/>
    </location>
</feature>
<feature type="compositionally biased region" description="Low complexity" evidence="1">
    <location>
        <begin position="53"/>
        <end position="66"/>
    </location>
</feature>
<organism evidence="4 5">
    <name type="scientific">Aphanomyces euteiches</name>
    <dbReference type="NCBI Taxonomy" id="100861"/>
    <lineage>
        <taxon>Eukaryota</taxon>
        <taxon>Sar</taxon>
        <taxon>Stramenopiles</taxon>
        <taxon>Oomycota</taxon>
        <taxon>Saprolegniomycetes</taxon>
        <taxon>Saprolegniales</taxon>
        <taxon>Verrucalvaceae</taxon>
        <taxon>Aphanomyces</taxon>
    </lineage>
</organism>
<feature type="region of interest" description="Disordered" evidence="1">
    <location>
        <begin position="729"/>
        <end position="766"/>
    </location>
</feature>
<accession>A0A6G0WZK3</accession>
<keyword evidence="2" id="KW-1133">Transmembrane helix</keyword>
<evidence type="ECO:0000256" key="2">
    <source>
        <dbReference type="SAM" id="Phobius"/>
    </source>
</evidence>
<feature type="region of interest" description="Disordered" evidence="1">
    <location>
        <begin position="34"/>
        <end position="68"/>
    </location>
</feature>
<keyword evidence="3" id="KW-0732">Signal</keyword>
<feature type="region of interest" description="Disordered" evidence="1">
    <location>
        <begin position="899"/>
        <end position="929"/>
    </location>
</feature>
<dbReference type="EMBL" id="VJMJ01000127">
    <property type="protein sequence ID" value="KAF0732936.1"/>
    <property type="molecule type" value="Genomic_DNA"/>
</dbReference>
<feature type="region of interest" description="Disordered" evidence="1">
    <location>
        <begin position="319"/>
        <end position="373"/>
    </location>
</feature>
<feature type="region of interest" description="Disordered" evidence="1">
    <location>
        <begin position="785"/>
        <end position="817"/>
    </location>
</feature>
<feature type="transmembrane region" description="Helical" evidence="2">
    <location>
        <begin position="1013"/>
        <end position="1036"/>
    </location>
</feature>
<keyword evidence="2" id="KW-0812">Transmembrane</keyword>